<name>A0A9X4R2K7_9STAP</name>
<dbReference type="Proteomes" id="UP001152302">
    <property type="component" value="Unassembled WGS sequence"/>
</dbReference>
<dbReference type="AlphaFoldDB" id="A0A9X4R2K7"/>
<comment type="caution">
    <text evidence="2">The sequence shown here is derived from an EMBL/GenBank/DDBJ whole genome shotgun (WGS) entry which is preliminary data.</text>
</comment>
<feature type="compositionally biased region" description="Basic and acidic residues" evidence="1">
    <location>
        <begin position="25"/>
        <end position="43"/>
    </location>
</feature>
<evidence type="ECO:0000256" key="1">
    <source>
        <dbReference type="SAM" id="MobiDB-lite"/>
    </source>
</evidence>
<feature type="region of interest" description="Disordered" evidence="1">
    <location>
        <begin position="18"/>
        <end position="43"/>
    </location>
</feature>
<accession>A0A9X4R2K7</accession>
<feature type="region of interest" description="Disordered" evidence="1">
    <location>
        <begin position="276"/>
        <end position="315"/>
    </location>
</feature>
<organism evidence="2 3">
    <name type="scientific">Staphylococcus equorum</name>
    <dbReference type="NCBI Taxonomy" id="246432"/>
    <lineage>
        <taxon>Bacteria</taxon>
        <taxon>Bacillati</taxon>
        <taxon>Bacillota</taxon>
        <taxon>Bacilli</taxon>
        <taxon>Bacillales</taxon>
        <taxon>Staphylococcaceae</taxon>
        <taxon>Staphylococcus</taxon>
    </lineage>
</organism>
<reference evidence="2" key="1">
    <citation type="submission" date="2022-05" db="EMBL/GenBank/DDBJ databases">
        <title>Comparative genomics of Staphylococcus equorum isolates.</title>
        <authorList>
            <person name="Luelf R.H."/>
        </authorList>
    </citation>
    <scope>NUCLEOTIDE SEQUENCE</scope>
    <source>
        <strain evidence="2">TMW 2.2343</strain>
    </source>
</reference>
<evidence type="ECO:0000313" key="2">
    <source>
        <dbReference type="EMBL" id="MDG0860340.1"/>
    </source>
</evidence>
<evidence type="ECO:0000313" key="3">
    <source>
        <dbReference type="Proteomes" id="UP001152302"/>
    </source>
</evidence>
<proteinExistence type="predicted"/>
<gene>
    <name evidence="2" type="ORF">M4L21_13485</name>
</gene>
<sequence>MKKLLLATTISGTLLLGACGNTSSSEDKSSNLEPEKQEEIYKKETKKLGQVLLEDSEDGDVTKESTGKLQKSIDRYESKTKNLDDVETEIGDHALRIAKTAESMSKRMNDLEKFKKDNPDKEKSYDLAAVDAAIHTGYTLDSINSDYEQLDIAYKNEYLGKKANEEITDILSLFPAYELEEMVDGYGVLVIEYDEDLNNEQLKVLSNTEYREELKEAMITEEPDTSKNDYNESVNMFNKFAPEFLHYKEVDKLVSSTEDSNMMSIRNAVVSANTDAGVDSYEDAEEEVEEDIDSVEEGTEEETSDEEYDTGGWSAESYNELVDEYNSLTDGEKMDHVDDDVLDIEYEQLEERVAKLEAE</sequence>
<dbReference type="RefSeq" id="WP_277595859.1">
    <property type="nucleotide sequence ID" value="NZ_JAMBPX010000011.1"/>
</dbReference>
<protein>
    <submittedName>
        <fullName evidence="2">Uncharacterized protein</fullName>
    </submittedName>
</protein>
<dbReference type="PROSITE" id="PS51257">
    <property type="entry name" value="PROKAR_LIPOPROTEIN"/>
    <property type="match status" value="1"/>
</dbReference>
<feature type="compositionally biased region" description="Acidic residues" evidence="1">
    <location>
        <begin position="280"/>
        <end position="309"/>
    </location>
</feature>
<dbReference type="EMBL" id="JAMBPX010000011">
    <property type="protein sequence ID" value="MDG0860340.1"/>
    <property type="molecule type" value="Genomic_DNA"/>
</dbReference>